<name>A0A385AEV2_LATCU</name>
<gene>
    <name evidence="1" type="ORF">DT351_07280</name>
</gene>
<dbReference type="AlphaFoldDB" id="A0A385AEV2"/>
<proteinExistence type="predicted"/>
<dbReference type="EMBL" id="CP031003">
    <property type="protein sequence ID" value="AXN36180.1"/>
    <property type="molecule type" value="Genomic_DNA"/>
</dbReference>
<evidence type="ECO:0000313" key="2">
    <source>
        <dbReference type="Proteomes" id="UP000257607"/>
    </source>
</evidence>
<protein>
    <submittedName>
        <fullName evidence="1">Uncharacterized protein</fullName>
    </submittedName>
</protein>
<organism evidence="1 2">
    <name type="scientific">Latilactobacillus curvatus</name>
    <name type="common">Lactobacillus curvatus</name>
    <dbReference type="NCBI Taxonomy" id="28038"/>
    <lineage>
        <taxon>Bacteria</taxon>
        <taxon>Bacillati</taxon>
        <taxon>Bacillota</taxon>
        <taxon>Bacilli</taxon>
        <taxon>Lactobacillales</taxon>
        <taxon>Lactobacillaceae</taxon>
        <taxon>Latilactobacillus</taxon>
    </lineage>
</organism>
<evidence type="ECO:0000313" key="1">
    <source>
        <dbReference type="EMBL" id="AXN36180.1"/>
    </source>
</evidence>
<dbReference type="Proteomes" id="UP000257607">
    <property type="component" value="Chromosome"/>
</dbReference>
<reference evidence="1 2" key="1">
    <citation type="submission" date="2018-07" db="EMBL/GenBank/DDBJ databases">
        <title>Lactobacillus curvatus genome sequence.</title>
        <authorList>
            <person name="Prechtl R."/>
        </authorList>
    </citation>
    <scope>NUCLEOTIDE SEQUENCE [LARGE SCALE GENOMIC DNA]</scope>
    <source>
        <strain evidence="1 2">TMW 1.1928</strain>
    </source>
</reference>
<accession>A0A385AEV2</accession>
<dbReference type="RefSeq" id="WP_076789022.1">
    <property type="nucleotide sequence ID" value="NZ_CP015493.1"/>
</dbReference>
<sequence>MAELTKIFTGMEKGPEAIQANFNLVKSDLMNSKLVDTGWVKVALENATGDVFIRKIGKHVMMRGSFKTTVNSSVTNQLSLVGSFPDEFKSTTSYSPIIELAGPWDPHYIMVQVACNSGKIAQIGGTQGTTVFIESIRWEVD</sequence>